<dbReference type="EMBL" id="JH604636">
    <property type="protein sequence ID" value="EHY65225.1"/>
    <property type="molecule type" value="Genomic_DNA"/>
</dbReference>
<proteinExistence type="predicted"/>
<dbReference type="HOGENOM" id="CLU_1415541_0_0_1"/>
<gene>
    <name evidence="1" type="ORF">NERG_01671</name>
</gene>
<accession>H8ZDK0</accession>
<evidence type="ECO:0000313" key="1">
    <source>
        <dbReference type="EMBL" id="EHY65225.1"/>
    </source>
</evidence>
<reference evidence="1" key="1">
    <citation type="submission" date="2011-03" db="EMBL/GenBank/DDBJ databases">
        <title>The Genome Sequence of Nematocida sp1 strain ERTm2.</title>
        <authorList>
            <consortium name="The Broad Institute Genome Sequencing Platform"/>
            <consortium name="The Broad Institute Genome Sequencing Center for Infectious Disease"/>
            <person name="Cuomo C."/>
            <person name="Troemel E."/>
            <person name="Young S.K."/>
            <person name="Zeng Q."/>
            <person name="Gargeya S."/>
            <person name="Fitzgerald M."/>
            <person name="Haas B."/>
            <person name="Abouelleil A."/>
            <person name="Alvarado L."/>
            <person name="Arachchi H.M."/>
            <person name="Berlin A."/>
            <person name="Brown A."/>
            <person name="Chapman S.B."/>
            <person name="Chen Z."/>
            <person name="Dunbar C."/>
            <person name="Freedman E."/>
            <person name="Gearin G."/>
            <person name="Gellesch M."/>
            <person name="Goldberg J."/>
            <person name="Griggs A."/>
            <person name="Gujja S."/>
            <person name="Heilman E.R."/>
            <person name="Heiman D."/>
            <person name="Howarth C."/>
            <person name="Larson L."/>
            <person name="Lui A."/>
            <person name="MacDonald P.J.P."/>
            <person name="Mehta T."/>
            <person name="Montmayeur A."/>
            <person name="Murphy C."/>
            <person name="Neiman D."/>
            <person name="Pearson M."/>
            <person name="Priest M."/>
            <person name="Roberts A."/>
            <person name="Saif S."/>
            <person name="Shea T."/>
            <person name="Shenoy N."/>
            <person name="Sisk P."/>
            <person name="Stolte C."/>
            <person name="Sykes S."/>
            <person name="White J."/>
            <person name="Yandava C."/>
            <person name="Wortman J."/>
            <person name="Nusbaum C."/>
            <person name="Birren B."/>
        </authorList>
    </citation>
    <scope>NUCLEOTIDE SEQUENCE</scope>
    <source>
        <strain evidence="1">ERTm2</strain>
    </source>
</reference>
<dbReference type="Proteomes" id="UP000005622">
    <property type="component" value="Unassembled WGS sequence"/>
</dbReference>
<protein>
    <submittedName>
        <fullName evidence="1">Uncharacterized protein</fullName>
    </submittedName>
</protein>
<sequence>MEEKKEQDTIYGIPVKDYINSEVPILEEKTEEKTEKKTAIQESIEKIQKEQTAVEHKMQEIYGAVVKKFASLGIDIHRCTKLDIQGADMVQEVESLKEFHAVKESNARALLRLKTSKTSEKLLKVAEGIDEVCISLKSWAERVKASVDDIEKVIQARTTISELLLVNTLQTGIGHLQTEQSHLQKCLKVQRQ</sequence>
<name>H8ZDK0_NEMA1</name>
<organism evidence="1">
    <name type="scientific">Nematocida ausubeli (strain ATCC PRA-371 / ERTm2)</name>
    <name type="common">Nematode killer fungus</name>
    <dbReference type="NCBI Taxonomy" id="1913371"/>
    <lineage>
        <taxon>Eukaryota</taxon>
        <taxon>Fungi</taxon>
        <taxon>Fungi incertae sedis</taxon>
        <taxon>Microsporidia</taxon>
        <taxon>Nematocida</taxon>
    </lineage>
</organism>
<dbReference type="AlphaFoldDB" id="H8ZDK0"/>